<dbReference type="PROSITE" id="PS51321">
    <property type="entry name" value="TFIIS_CENTRAL"/>
    <property type="match status" value="1"/>
</dbReference>
<dbReference type="GO" id="GO:0005634">
    <property type="term" value="C:nucleus"/>
    <property type="evidence" value="ECO:0000318"/>
    <property type="project" value="GO_Central"/>
</dbReference>
<dbReference type="SMART" id="SM00510">
    <property type="entry name" value="TFS2M"/>
    <property type="match status" value="1"/>
</dbReference>
<dbReference type="OrthoDB" id="79252at2759"/>
<dbReference type="CDD" id="cd21538">
    <property type="entry name" value="SPOC_TFIIS"/>
    <property type="match status" value="1"/>
</dbReference>
<feature type="compositionally biased region" description="Basic and acidic residues" evidence="8">
    <location>
        <begin position="372"/>
        <end position="400"/>
    </location>
</feature>
<dbReference type="GO" id="GO:0006351">
    <property type="term" value="P:DNA-templated transcription"/>
    <property type="evidence" value="ECO:0007669"/>
    <property type="project" value="InterPro"/>
</dbReference>
<evidence type="ECO:0000256" key="6">
    <source>
        <dbReference type="ARBA" id="ARBA00022833"/>
    </source>
</evidence>
<dbReference type="SUPFAM" id="SSF46942">
    <property type="entry name" value="Elongation factor TFIIS domain 2"/>
    <property type="match status" value="1"/>
</dbReference>
<dbReference type="eggNOG" id="KOG1634">
    <property type="taxonomic scope" value="Eukaryota"/>
</dbReference>
<dbReference type="GeneID" id="7049872"/>
<dbReference type="AlphaFoldDB" id="B6JYP2"/>
<dbReference type="Pfam" id="PF07744">
    <property type="entry name" value="SPOC"/>
    <property type="match status" value="1"/>
</dbReference>
<dbReference type="SMART" id="SM00249">
    <property type="entry name" value="PHD"/>
    <property type="match status" value="1"/>
</dbReference>
<dbReference type="InterPro" id="IPR003618">
    <property type="entry name" value="TFIIS_cen_dom"/>
</dbReference>
<keyword evidence="4" id="KW-0479">Metal-binding</keyword>
<keyword evidence="6" id="KW-0862">Zinc</keyword>
<dbReference type="InterPro" id="IPR013083">
    <property type="entry name" value="Znf_RING/FYVE/PHD"/>
</dbReference>
<keyword evidence="5 7" id="KW-0863">Zinc-finger</keyword>
<dbReference type="GO" id="GO:0032991">
    <property type="term" value="C:protein-containing complex"/>
    <property type="evidence" value="ECO:0007669"/>
    <property type="project" value="UniProtKB-ARBA"/>
</dbReference>
<dbReference type="Pfam" id="PF20826">
    <property type="entry name" value="PHD_5"/>
    <property type="match status" value="1"/>
</dbReference>
<name>B6JYP2_SCHJY</name>
<proteinExistence type="inferred from homology"/>
<feature type="region of interest" description="Disordered" evidence="8">
    <location>
        <begin position="488"/>
        <end position="508"/>
    </location>
</feature>
<dbReference type="PANTHER" id="PTHR11477:SF11">
    <property type="entry name" value="TRANSCRIPTION FACTOR BYE1"/>
    <property type="match status" value="1"/>
</dbReference>
<dbReference type="VEuPathDB" id="FungiDB:SJAG_01707"/>
<evidence type="ECO:0000256" key="3">
    <source>
        <dbReference type="ARBA" id="ARBA00021616"/>
    </source>
</evidence>
<dbReference type="PROSITE" id="PS01359">
    <property type="entry name" value="ZF_PHD_1"/>
    <property type="match status" value="1"/>
</dbReference>
<dbReference type="InterPro" id="IPR001965">
    <property type="entry name" value="Znf_PHD"/>
</dbReference>
<dbReference type="PROSITE" id="PS50016">
    <property type="entry name" value="ZF_PHD_2"/>
    <property type="match status" value="1"/>
</dbReference>
<dbReference type="HOGENOM" id="CLU_024990_1_0_1"/>
<dbReference type="OMA" id="AWISCET"/>
<organism evidence="11 13">
    <name type="scientific">Schizosaccharomyces japonicus (strain yFS275 / FY16936)</name>
    <name type="common">Fission yeast</name>
    <dbReference type="NCBI Taxonomy" id="402676"/>
    <lineage>
        <taxon>Eukaryota</taxon>
        <taxon>Fungi</taxon>
        <taxon>Dikarya</taxon>
        <taxon>Ascomycota</taxon>
        <taxon>Taphrinomycotina</taxon>
        <taxon>Schizosaccharomycetes</taxon>
        <taxon>Schizosaccharomycetales</taxon>
        <taxon>Schizosaccharomycetaceae</taxon>
        <taxon>Schizosaccharomyces</taxon>
    </lineage>
</organism>
<evidence type="ECO:0000256" key="8">
    <source>
        <dbReference type="SAM" id="MobiDB-lite"/>
    </source>
</evidence>
<evidence type="ECO:0000256" key="7">
    <source>
        <dbReference type="PROSITE-ProRule" id="PRU00146"/>
    </source>
</evidence>
<evidence type="ECO:0000256" key="1">
    <source>
        <dbReference type="ARBA" id="ARBA00002311"/>
    </source>
</evidence>
<feature type="domain" description="TFIIS central" evidence="10">
    <location>
        <begin position="250"/>
        <end position="379"/>
    </location>
</feature>
<protein>
    <recommendedName>
        <fullName evidence="3">Transcription factor BYE1</fullName>
    </recommendedName>
</protein>
<dbReference type="InterPro" id="IPR011011">
    <property type="entry name" value="Znf_FYVE_PHD"/>
</dbReference>
<dbReference type="Proteomes" id="UP000001744">
    <property type="component" value="Unassembled WGS sequence"/>
</dbReference>
<feature type="region of interest" description="Disordered" evidence="8">
    <location>
        <begin position="206"/>
        <end position="233"/>
    </location>
</feature>
<comment type="function">
    <text evidence="1">Negative regulator of transcription elongation.</text>
</comment>
<dbReference type="PANTHER" id="PTHR11477">
    <property type="entry name" value="TRANSCRIPTION FACTOR S-II ZINC FINGER DOMAIN-CONTAINING PROTEIN"/>
    <property type="match status" value="1"/>
</dbReference>
<sequence length="775" mass="85865">MDDIDFSINDFPINNNVDVLFSHSEFNDQLGQNIPKRENNPSSYSGDVTRCICGSATDNGETFVQCDGCDNWQHASCMGLKSDALPEKYYCELCRPDLHPELVYRQKQYQQVDILPQETTSDSLVNEFLNTEQLVDDNSRKRKANDFTPEGTMFPLGIAPVNTVADPVPSIPDSIQVFAPTQTDLPVPPPPSVSDMTSQDIVQNSDTLPSYVNNKRSKSNPKPTSTSAPTPAMDRDLQEFTNIEEIPNKVRQSVAKAWLSALKSMVEKCKTESANLKFPDLVEFALQLERTMFIELSYKIDGNAIPNKAYRDKFRNIKFNLTDDRNPHLRASLFKGEITPVQLVHMTSEEMANPDLKVFAEQIRQQSTENTILKEHHIPKPRKYEDGETEGDKDLKEEMSPAKSGTQKRSEQPYEPSRVGSPESESQQKENISSEGSRSDGQSAADSSKEGNSRDASSQPLTPKVSHKETLATVNPADLVEIDDPNIADILSDDGSTQTPPYSPTDHSPLFLNENAIWEGRIKMASVAEFPAKGIQVAGSLMDSTLTNEILSSTASLDGRISMESTLKYLQALQHSPSKDILAMVFLPTNSDTHGFDTLFDYFLKRNRYGVLRSKSPKVKDAYIVPLMPSPGKPPEILKYLPNSSFPADFKERVLLGLFIINKTNTVPVTRDGNFGKDTGASSVSQQNTPSVAPKAFNNPPSLVPTGTSITSDSSSSSHVSDVMTLFTPADCHFLKMLLETDQQIRANPSLAFNPSFLQKLVAEHIKLAHYPQLS</sequence>
<dbReference type="JaponicusDB" id="SJAG_01707">
    <property type="gene designation" value="bye1"/>
</dbReference>
<feature type="region of interest" description="Disordered" evidence="8">
    <location>
        <begin position="367"/>
        <end position="470"/>
    </location>
</feature>
<evidence type="ECO:0000259" key="10">
    <source>
        <dbReference type="PROSITE" id="PS51321"/>
    </source>
</evidence>
<feature type="compositionally biased region" description="Polar residues" evidence="8">
    <location>
        <begin position="423"/>
        <end position="446"/>
    </location>
</feature>
<keyword evidence="13" id="KW-1185">Reference proteome</keyword>
<dbReference type="SUPFAM" id="SSF57903">
    <property type="entry name" value="FYVE/PHD zinc finger"/>
    <property type="match status" value="1"/>
</dbReference>
<evidence type="ECO:0000256" key="5">
    <source>
        <dbReference type="ARBA" id="ARBA00022771"/>
    </source>
</evidence>
<evidence type="ECO:0000313" key="12">
    <source>
        <dbReference type="JaponicusDB" id="SJAG_01707"/>
    </source>
</evidence>
<dbReference type="RefSeq" id="XP_002172953.2">
    <property type="nucleotide sequence ID" value="XM_002172917.2"/>
</dbReference>
<evidence type="ECO:0000313" key="11">
    <source>
        <dbReference type="EMBL" id="EEB06660.2"/>
    </source>
</evidence>
<evidence type="ECO:0000259" key="9">
    <source>
        <dbReference type="PROSITE" id="PS50016"/>
    </source>
</evidence>
<feature type="region of interest" description="Disordered" evidence="8">
    <location>
        <begin position="672"/>
        <end position="715"/>
    </location>
</feature>
<reference evidence="11 13" key="1">
    <citation type="journal article" date="2011" name="Science">
        <title>Comparative functional genomics of the fission yeasts.</title>
        <authorList>
            <person name="Rhind N."/>
            <person name="Chen Z."/>
            <person name="Yassour M."/>
            <person name="Thompson D.A."/>
            <person name="Haas B.J."/>
            <person name="Habib N."/>
            <person name="Wapinski I."/>
            <person name="Roy S."/>
            <person name="Lin M.F."/>
            <person name="Heiman D.I."/>
            <person name="Young S.K."/>
            <person name="Furuya K."/>
            <person name="Guo Y."/>
            <person name="Pidoux A."/>
            <person name="Chen H.M."/>
            <person name="Robbertse B."/>
            <person name="Goldberg J.M."/>
            <person name="Aoki K."/>
            <person name="Bayne E.H."/>
            <person name="Berlin A.M."/>
            <person name="Desjardins C.A."/>
            <person name="Dobbs E."/>
            <person name="Dukaj L."/>
            <person name="Fan L."/>
            <person name="FitzGerald M.G."/>
            <person name="French C."/>
            <person name="Gujja S."/>
            <person name="Hansen K."/>
            <person name="Keifenheim D."/>
            <person name="Levin J.Z."/>
            <person name="Mosher R.A."/>
            <person name="Mueller C.A."/>
            <person name="Pfiffner J."/>
            <person name="Priest M."/>
            <person name="Russ C."/>
            <person name="Smialowska A."/>
            <person name="Swoboda P."/>
            <person name="Sykes S.M."/>
            <person name="Vaughn M."/>
            <person name="Vengrova S."/>
            <person name="Yoder R."/>
            <person name="Zeng Q."/>
            <person name="Allshire R."/>
            <person name="Baulcombe D."/>
            <person name="Birren B.W."/>
            <person name="Brown W."/>
            <person name="Ekwall K."/>
            <person name="Kellis M."/>
            <person name="Leatherwood J."/>
            <person name="Levin H."/>
            <person name="Margalit H."/>
            <person name="Martienssen R."/>
            <person name="Nieduszynski C.A."/>
            <person name="Spatafora J.W."/>
            <person name="Friedman N."/>
            <person name="Dalgaard J.Z."/>
            <person name="Baumann P."/>
            <person name="Niki H."/>
            <person name="Regev A."/>
            <person name="Nusbaum C."/>
        </authorList>
    </citation>
    <scope>NUCLEOTIDE SEQUENCE [LARGE SCALE GENOMIC DNA]</scope>
    <source>
        <strain evidence="13">yFS275 / FY16936</strain>
    </source>
</reference>
<feature type="compositionally biased region" description="Polar residues" evidence="8">
    <location>
        <begin position="680"/>
        <end position="691"/>
    </location>
</feature>
<dbReference type="Pfam" id="PF07500">
    <property type="entry name" value="TFIIS_M"/>
    <property type="match status" value="1"/>
</dbReference>
<dbReference type="Gene3D" id="3.30.40.10">
    <property type="entry name" value="Zinc/RING finger domain, C3HC4 (zinc finger)"/>
    <property type="match status" value="1"/>
</dbReference>
<dbReference type="Gene3D" id="1.10.472.30">
    <property type="entry name" value="Transcription elongation factor S-II, central domain"/>
    <property type="match status" value="1"/>
</dbReference>
<accession>B6JYP2</accession>
<comment type="similarity">
    <text evidence="2">Belongs to the BYE1 family.</text>
</comment>
<dbReference type="GO" id="GO:0008270">
    <property type="term" value="F:zinc ion binding"/>
    <property type="evidence" value="ECO:0007669"/>
    <property type="project" value="UniProtKB-KW"/>
</dbReference>
<feature type="domain" description="PHD-type" evidence="9">
    <location>
        <begin position="48"/>
        <end position="97"/>
    </location>
</feature>
<feature type="compositionally biased region" description="Low complexity" evidence="8">
    <location>
        <begin position="220"/>
        <end position="232"/>
    </location>
</feature>
<dbReference type="InterPro" id="IPR012921">
    <property type="entry name" value="SPOC_C"/>
</dbReference>
<dbReference type="EMBL" id="KE651168">
    <property type="protein sequence ID" value="EEB06660.2"/>
    <property type="molecule type" value="Genomic_DNA"/>
</dbReference>
<dbReference type="InterPro" id="IPR019786">
    <property type="entry name" value="Zinc_finger_PHD-type_CS"/>
</dbReference>
<dbReference type="STRING" id="402676.B6JYP2"/>
<evidence type="ECO:0000256" key="4">
    <source>
        <dbReference type="ARBA" id="ARBA00022723"/>
    </source>
</evidence>
<dbReference type="InterPro" id="IPR019787">
    <property type="entry name" value="Znf_PHD-finger"/>
</dbReference>
<dbReference type="InterPro" id="IPR036575">
    <property type="entry name" value="TFIIS_cen_dom_sf"/>
</dbReference>
<gene>
    <name evidence="12" type="primary">bye1</name>
    <name evidence="11" type="ORF">SJAG_01707</name>
</gene>
<evidence type="ECO:0000313" key="13">
    <source>
        <dbReference type="Proteomes" id="UP000001744"/>
    </source>
</evidence>
<dbReference type="GO" id="GO:0006357">
    <property type="term" value="P:regulation of transcription by RNA polymerase II"/>
    <property type="evidence" value="ECO:0000318"/>
    <property type="project" value="GO_Central"/>
</dbReference>
<evidence type="ECO:0000256" key="2">
    <source>
        <dbReference type="ARBA" id="ARBA00011050"/>
    </source>
</evidence>